<evidence type="ECO:0000256" key="1">
    <source>
        <dbReference type="SAM" id="Phobius"/>
    </source>
</evidence>
<dbReference type="OrthoDB" id="2248033at2"/>
<feature type="transmembrane region" description="Helical" evidence="1">
    <location>
        <begin position="51"/>
        <end position="70"/>
    </location>
</feature>
<dbReference type="EMBL" id="JQBR01000004">
    <property type="protein sequence ID" value="KRN66653.1"/>
    <property type="molecule type" value="Genomic_DNA"/>
</dbReference>
<accession>A0A0R2IYD0</accession>
<comment type="caution">
    <text evidence="2">The sequence shown here is derived from an EMBL/GenBank/DDBJ whole genome shotgun (WGS) entry which is preliminary data.</text>
</comment>
<reference evidence="2 3" key="1">
    <citation type="journal article" date="2015" name="Genome Announc.">
        <title>Expanding the biotechnology potential of lactobacilli through comparative genomics of 213 strains and associated genera.</title>
        <authorList>
            <person name="Sun Z."/>
            <person name="Harris H.M."/>
            <person name="McCann A."/>
            <person name="Guo C."/>
            <person name="Argimon S."/>
            <person name="Zhang W."/>
            <person name="Yang X."/>
            <person name="Jeffery I.B."/>
            <person name="Cooney J.C."/>
            <person name="Kagawa T.F."/>
            <person name="Liu W."/>
            <person name="Song Y."/>
            <person name="Salvetti E."/>
            <person name="Wrobel A."/>
            <person name="Rasinkangas P."/>
            <person name="Parkhill J."/>
            <person name="Rea M.C."/>
            <person name="O'Sullivan O."/>
            <person name="Ritari J."/>
            <person name="Douillard F.P."/>
            <person name="Paul Ross R."/>
            <person name="Yang R."/>
            <person name="Briner A.E."/>
            <person name="Felis G.E."/>
            <person name="de Vos W.M."/>
            <person name="Barrangou R."/>
            <person name="Klaenhammer T.R."/>
            <person name="Caufield P.W."/>
            <person name="Cui Y."/>
            <person name="Zhang H."/>
            <person name="O'Toole P.W."/>
        </authorList>
    </citation>
    <scope>NUCLEOTIDE SEQUENCE [LARGE SCALE GENOMIC DNA]</scope>
    <source>
        <strain evidence="2 3">DSM 17757</strain>
    </source>
</reference>
<keyword evidence="3" id="KW-1185">Reference proteome</keyword>
<dbReference type="STRING" id="319652.IV80_GL001244"/>
<dbReference type="AlphaFoldDB" id="A0A0R2IYD0"/>
<evidence type="ECO:0000313" key="2">
    <source>
        <dbReference type="EMBL" id="KRN66653.1"/>
    </source>
</evidence>
<dbReference type="RefSeq" id="WP_057750274.1">
    <property type="nucleotide sequence ID" value="NZ_BJVH01000002.1"/>
</dbReference>
<evidence type="ECO:0000313" key="3">
    <source>
        <dbReference type="Proteomes" id="UP000051568"/>
    </source>
</evidence>
<keyword evidence="1" id="KW-0472">Membrane</keyword>
<feature type="transmembrane region" description="Helical" evidence="1">
    <location>
        <begin position="21"/>
        <end position="39"/>
    </location>
</feature>
<dbReference type="PATRIC" id="fig|319652.3.peg.1259"/>
<feature type="transmembrane region" description="Helical" evidence="1">
    <location>
        <begin position="216"/>
        <end position="245"/>
    </location>
</feature>
<proteinExistence type="predicted"/>
<feature type="transmembrane region" description="Helical" evidence="1">
    <location>
        <begin position="91"/>
        <end position="113"/>
    </location>
</feature>
<sequence length="253" mass="28783">MTSSIKLMRTMIRQKSSSVHKVIGLQLLALVITLIIQLWQQGHLDALDPAGFFASYGMLATMVLFVLLALRTEHIWTNSVFRLIPITDTRLYISNLLSTFLNFVYFLILETIITGLLGSLDLADFNMPNTSHLFGYVTSGLALIFTLLLVGWTFISMVHLLGKMISTFLPETKQGFIQLVLYIVVFFLLFFVLSTIDNTIGNYVNNFFSPVYSMGTLYQIIGPIFILSGFMLLWVILFSLINIYLLKYWTEAK</sequence>
<feature type="transmembrane region" description="Helical" evidence="1">
    <location>
        <begin position="176"/>
        <end position="196"/>
    </location>
</feature>
<keyword evidence="1" id="KW-0812">Transmembrane</keyword>
<organism evidence="2 3">
    <name type="scientific">Pediococcus cellicola</name>
    <dbReference type="NCBI Taxonomy" id="319652"/>
    <lineage>
        <taxon>Bacteria</taxon>
        <taxon>Bacillati</taxon>
        <taxon>Bacillota</taxon>
        <taxon>Bacilli</taxon>
        <taxon>Lactobacillales</taxon>
        <taxon>Lactobacillaceae</taxon>
        <taxon>Pediococcus</taxon>
    </lineage>
</organism>
<name>A0A0R2IYD0_9LACO</name>
<feature type="transmembrane region" description="Helical" evidence="1">
    <location>
        <begin position="133"/>
        <end position="155"/>
    </location>
</feature>
<gene>
    <name evidence="2" type="ORF">IV80_GL001244</name>
</gene>
<protein>
    <submittedName>
        <fullName evidence="2">ABC transporter permease</fullName>
    </submittedName>
</protein>
<keyword evidence="1" id="KW-1133">Transmembrane helix</keyword>
<dbReference type="Proteomes" id="UP000051568">
    <property type="component" value="Unassembled WGS sequence"/>
</dbReference>